<evidence type="ECO:0000259" key="2">
    <source>
        <dbReference type="Pfam" id="PF08707"/>
    </source>
</evidence>
<feature type="compositionally biased region" description="Low complexity" evidence="1">
    <location>
        <begin position="229"/>
        <end position="253"/>
    </location>
</feature>
<dbReference type="InterPro" id="IPR025048">
    <property type="entry name" value="DUF3987"/>
</dbReference>
<feature type="compositionally biased region" description="Polar residues" evidence="1">
    <location>
        <begin position="185"/>
        <end position="199"/>
    </location>
</feature>
<organism evidence="3 4">
    <name type="scientific">Segatella bryantii</name>
    <name type="common">Prevotella bryantii</name>
    <dbReference type="NCBI Taxonomy" id="77095"/>
    <lineage>
        <taxon>Bacteria</taxon>
        <taxon>Pseudomonadati</taxon>
        <taxon>Bacteroidota</taxon>
        <taxon>Bacteroidia</taxon>
        <taxon>Bacteroidales</taxon>
        <taxon>Prevotellaceae</taxon>
        <taxon>Segatella</taxon>
    </lineage>
</organism>
<dbReference type="EMBL" id="NPJF01000023">
    <property type="protein sequence ID" value="OYP56374.1"/>
    <property type="molecule type" value="Genomic_DNA"/>
</dbReference>
<evidence type="ECO:0000313" key="4">
    <source>
        <dbReference type="Proteomes" id="UP000216189"/>
    </source>
</evidence>
<dbReference type="InterPro" id="IPR053337">
    <property type="entry name" value="AT-2_adhesin"/>
</dbReference>
<name>A0ABX4EJJ9_SEGBR</name>
<dbReference type="PANTHER" id="PTHR37001">
    <property type="entry name" value="PHOSPHORYN, PUTATIVE-RELATED-RELATED"/>
    <property type="match status" value="1"/>
</dbReference>
<keyword evidence="4" id="KW-1185">Reference proteome</keyword>
<feature type="compositionally biased region" description="Low complexity" evidence="1">
    <location>
        <begin position="111"/>
        <end position="121"/>
    </location>
</feature>
<dbReference type="Pfam" id="PF08707">
    <property type="entry name" value="PriCT_2"/>
    <property type="match status" value="1"/>
</dbReference>
<gene>
    <name evidence="3" type="ORF">CIK91_03410</name>
</gene>
<dbReference type="InterPro" id="IPR014819">
    <property type="entry name" value="PriCT_2"/>
</dbReference>
<feature type="domain" description="Primase C-terminal 2" evidence="2">
    <location>
        <begin position="329"/>
        <end position="396"/>
    </location>
</feature>
<dbReference type="RefSeq" id="WP_094448149.1">
    <property type="nucleotide sequence ID" value="NZ_NPJF01000023.1"/>
</dbReference>
<comment type="caution">
    <text evidence="3">The sequence shown here is derived from an EMBL/GenBank/DDBJ whole genome shotgun (WGS) entry which is preliminary data.</text>
</comment>
<reference evidence="3 4" key="1">
    <citation type="submission" date="2017-08" db="EMBL/GenBank/DDBJ databases">
        <title>Comparative genomics of non-oral Prevotella species.</title>
        <authorList>
            <person name="Accetto T."/>
            <person name="Nograsek B."/>
            <person name="Avgustin G."/>
        </authorList>
    </citation>
    <scope>NUCLEOTIDE SEQUENCE [LARGE SCALE GENOMIC DNA]</scope>
    <source>
        <strain evidence="3 4">TC1-1</strain>
    </source>
</reference>
<feature type="compositionally biased region" description="Polar residues" evidence="1">
    <location>
        <begin position="76"/>
        <end position="110"/>
    </location>
</feature>
<feature type="compositionally biased region" description="Low complexity" evidence="1">
    <location>
        <begin position="174"/>
        <end position="184"/>
    </location>
</feature>
<accession>A0ABX4EJJ9</accession>
<evidence type="ECO:0000313" key="3">
    <source>
        <dbReference type="EMBL" id="OYP56374.1"/>
    </source>
</evidence>
<feature type="region of interest" description="Disordered" evidence="1">
    <location>
        <begin position="580"/>
        <end position="601"/>
    </location>
</feature>
<feature type="compositionally biased region" description="Polar residues" evidence="1">
    <location>
        <begin position="122"/>
        <end position="173"/>
    </location>
</feature>
<evidence type="ECO:0000256" key="1">
    <source>
        <dbReference type="SAM" id="MobiDB-lite"/>
    </source>
</evidence>
<sequence length="942" mass="103910">MKTQNNMTENLPNANMETYQTSALDSRTTASNNQITDLNSQASALNSQARALNSRTSNSNTHSNGSNTHSNGLNSQSTASDNQTSGLNNQATELDSQSTALDNQSTELDNQASASSSQASAWDSQVTASNTHSNGLNSQSTASDNQTSGLNNQATELDSQSTALDNQSTELDNQASASSSQASAWDSQVTASDNQASGLNSRTSNSNTHSNGSNTQSTELDNQARAWDTQASASNTQASASSSQATASNPQSTQLKNSIKEMNQININFSAEAFDPIYWANKADEVSKSITPRSSVNSFSKSTAAYNCDEADRLAEIQEVTRQLVDRGIDITAGYDNWLKLGFALADGLGEDGRKIYHQLSQLNDEYDTAECDRQYTHCLHGRGQGITVNTFFQMAKEAGIDLSQVAREQMRTHQVNAISANVPSAKRIEKVEKSTILGTLEEQVPRGTMAQVAQTHAKTPTGLTFSDKLERDNLDDITGAIYDLHHDEPEKCDAMILGALNVVSGLMGGANGTPEHRSGVYGIYDGHRVYAPLYNIIYSGAGNGKGNLMFNKELAYQVKKEMRSAYDAEKSKYDQAMAEWESKSKKDRGDAPREPVYRDPFVPGNSSSSAVYRALDANGGWGLMFETEADTVSSMIDSDYGNYSDLMRKAHHHETLSMNRVTEKLHIDIDEPRLSIFLTCTPGQLPSLFPSFENGLGSRFLFYNLPDEEVSFHDVFALRESPLEDTYKQLGDTLLPLYHALQSRADHPIQFMLSAAQQRDFLHTYQQLLVEQYGMQGKGIRAFVFRIALESFRYAMILTTLRRLSEWADCFGPSTDHEIFRDDENALICDDRDFRTVKTIVECLVNHTARVYAVMAKEDDNPFALHGKKLSADERRLYKALPEGDFSTADAIDTAKHLQISQRTAQRMLNKFCNVYRIINPVKRGVYNKPAVSDNDNTNDD</sequence>
<dbReference type="Pfam" id="PF13148">
    <property type="entry name" value="DUF3987"/>
    <property type="match status" value="1"/>
</dbReference>
<dbReference type="Proteomes" id="UP000216189">
    <property type="component" value="Unassembled WGS sequence"/>
</dbReference>
<proteinExistence type="predicted"/>
<feature type="compositionally biased region" description="Basic and acidic residues" evidence="1">
    <location>
        <begin position="581"/>
        <end position="598"/>
    </location>
</feature>
<feature type="compositionally biased region" description="Low complexity" evidence="1">
    <location>
        <begin position="200"/>
        <end position="218"/>
    </location>
</feature>
<protein>
    <recommendedName>
        <fullName evidence="2">Primase C-terminal 2 domain-containing protein</fullName>
    </recommendedName>
</protein>
<feature type="region of interest" description="Disordered" evidence="1">
    <location>
        <begin position="45"/>
        <end position="253"/>
    </location>
</feature>
<dbReference type="PANTHER" id="PTHR37001:SF5">
    <property type="entry name" value="RIIA DOMAIN-CONTAINING PROTEIN"/>
    <property type="match status" value="1"/>
</dbReference>
<feature type="compositionally biased region" description="Low complexity" evidence="1">
    <location>
        <begin position="52"/>
        <end position="75"/>
    </location>
</feature>